<keyword evidence="3" id="KW-1185">Reference proteome</keyword>
<dbReference type="EMBL" id="LSYS01001700">
    <property type="protein sequence ID" value="OPJ87454.1"/>
    <property type="molecule type" value="Genomic_DNA"/>
</dbReference>
<protein>
    <submittedName>
        <fullName evidence="2">Uncharacterized protein</fullName>
    </submittedName>
</protein>
<organism evidence="2 3">
    <name type="scientific">Patagioenas fasciata monilis</name>
    <dbReference type="NCBI Taxonomy" id="372326"/>
    <lineage>
        <taxon>Eukaryota</taxon>
        <taxon>Metazoa</taxon>
        <taxon>Chordata</taxon>
        <taxon>Craniata</taxon>
        <taxon>Vertebrata</taxon>
        <taxon>Euteleostomi</taxon>
        <taxon>Archelosauria</taxon>
        <taxon>Archosauria</taxon>
        <taxon>Dinosauria</taxon>
        <taxon>Saurischia</taxon>
        <taxon>Theropoda</taxon>
        <taxon>Coelurosauria</taxon>
        <taxon>Aves</taxon>
        <taxon>Neognathae</taxon>
        <taxon>Neoaves</taxon>
        <taxon>Columbimorphae</taxon>
        <taxon>Columbiformes</taxon>
        <taxon>Columbidae</taxon>
        <taxon>Patagioenas</taxon>
    </lineage>
</organism>
<dbReference type="Proteomes" id="UP000190648">
    <property type="component" value="Unassembled WGS sequence"/>
</dbReference>
<evidence type="ECO:0000313" key="3">
    <source>
        <dbReference type="Proteomes" id="UP000190648"/>
    </source>
</evidence>
<gene>
    <name evidence="2" type="ORF">AV530_000928</name>
</gene>
<proteinExistence type="predicted"/>
<reference evidence="2 3" key="1">
    <citation type="submission" date="2016-02" db="EMBL/GenBank/DDBJ databases">
        <title>Band-tailed pigeon sequencing and assembly.</title>
        <authorList>
            <person name="Soares A.E."/>
            <person name="Novak B.J."/>
            <person name="Rice E.S."/>
            <person name="O'Connell B."/>
            <person name="Chang D."/>
            <person name="Weber S."/>
            <person name="Shapiro B."/>
        </authorList>
    </citation>
    <scope>NUCLEOTIDE SEQUENCE [LARGE SCALE GENOMIC DNA]</scope>
    <source>
        <strain evidence="2">BTP2013</strain>
        <tissue evidence="2">Blood</tissue>
    </source>
</reference>
<evidence type="ECO:0000256" key="1">
    <source>
        <dbReference type="SAM" id="MobiDB-lite"/>
    </source>
</evidence>
<comment type="caution">
    <text evidence="2">The sequence shown here is derived from an EMBL/GenBank/DDBJ whole genome shotgun (WGS) entry which is preliminary data.</text>
</comment>
<feature type="region of interest" description="Disordered" evidence="1">
    <location>
        <begin position="33"/>
        <end position="90"/>
    </location>
</feature>
<dbReference type="AlphaFoldDB" id="A0A1V4KSP3"/>
<accession>A0A1V4KSP3</accession>
<evidence type="ECO:0000313" key="2">
    <source>
        <dbReference type="EMBL" id="OPJ87454.1"/>
    </source>
</evidence>
<feature type="compositionally biased region" description="Polar residues" evidence="1">
    <location>
        <begin position="38"/>
        <end position="55"/>
    </location>
</feature>
<name>A0A1V4KSP3_PATFA</name>
<sequence length="90" mass="9876">MLRHRRLEPAPGPTLPRLTGTPLLAQLLKPTDTRAVVTKSQAQRSGARSWVQGTQRPPELVGTGSSGQAGPAKEQPQGLLQLRHHWQCER</sequence>